<evidence type="ECO:0000313" key="10">
    <source>
        <dbReference type="EMBL" id="SFV87527.1"/>
    </source>
</evidence>
<evidence type="ECO:0000256" key="5">
    <source>
        <dbReference type="ARBA" id="ARBA00022840"/>
    </source>
</evidence>
<dbReference type="InterPro" id="IPR024633">
    <property type="entry name" value="DnaA_N_dom"/>
</dbReference>
<dbReference type="SUPFAM" id="SSF52540">
    <property type="entry name" value="P-loop containing nucleoside triphosphate hydrolases"/>
    <property type="match status" value="1"/>
</dbReference>
<evidence type="ECO:0000256" key="2">
    <source>
        <dbReference type="ARBA" id="ARBA00022490"/>
    </source>
</evidence>
<organism evidence="10">
    <name type="scientific">hydrothermal vent metagenome</name>
    <dbReference type="NCBI Taxonomy" id="652676"/>
    <lineage>
        <taxon>unclassified sequences</taxon>
        <taxon>metagenomes</taxon>
        <taxon>ecological metagenomes</taxon>
    </lineage>
</organism>
<evidence type="ECO:0000256" key="6">
    <source>
        <dbReference type="ARBA" id="ARBA00023121"/>
    </source>
</evidence>
<dbReference type="GO" id="GO:0005524">
    <property type="term" value="F:ATP binding"/>
    <property type="evidence" value="ECO:0007669"/>
    <property type="project" value="UniProtKB-KW"/>
</dbReference>
<dbReference type="EMBL" id="FPHZ01000031">
    <property type="protein sequence ID" value="SFV87527.1"/>
    <property type="molecule type" value="Genomic_DNA"/>
</dbReference>
<dbReference type="Gene3D" id="1.10.1750.10">
    <property type="match status" value="1"/>
</dbReference>
<dbReference type="InterPro" id="IPR018312">
    <property type="entry name" value="Chromosome_initiator_DnaA_CS"/>
</dbReference>
<keyword evidence="2" id="KW-0963">Cytoplasm</keyword>
<feature type="domain" description="Chromosomal replication initiator DnaA C-terminal" evidence="9">
    <location>
        <begin position="370"/>
        <end position="439"/>
    </location>
</feature>
<dbReference type="InterPro" id="IPR010921">
    <property type="entry name" value="Trp_repressor/repl_initiator"/>
</dbReference>
<evidence type="ECO:0000259" key="9">
    <source>
        <dbReference type="SMART" id="SM00760"/>
    </source>
</evidence>
<dbReference type="SUPFAM" id="SSF48295">
    <property type="entry name" value="TrpR-like"/>
    <property type="match status" value="1"/>
</dbReference>
<evidence type="ECO:0000256" key="7">
    <source>
        <dbReference type="ARBA" id="ARBA00023125"/>
    </source>
</evidence>
<keyword evidence="4" id="KW-0547">Nucleotide-binding</keyword>
<dbReference type="GO" id="GO:0005886">
    <property type="term" value="C:plasma membrane"/>
    <property type="evidence" value="ECO:0007669"/>
    <property type="project" value="TreeGrafter"/>
</dbReference>
<dbReference type="GO" id="GO:0008289">
    <property type="term" value="F:lipid binding"/>
    <property type="evidence" value="ECO:0007669"/>
    <property type="project" value="UniProtKB-KW"/>
</dbReference>
<gene>
    <name evidence="10" type="ORF">MNB_SUP05-SYMBIONT-5-4</name>
</gene>
<evidence type="ECO:0000259" key="8">
    <source>
        <dbReference type="SMART" id="SM00382"/>
    </source>
</evidence>
<sequence length="463" mass="52499">MVKYISICSNLHQNFVATTTKIVNLISLKINMSVTWKNCLKILKNTVPLAEYSVWIQPLKVSEKEGVLTILAPNVSAVAYLKKNLKQKIKVAVKQHDKTLKIEIGVETQQIKKNTKHATPLFEEYTFDNLVMGTANQIAYGAIRQIAENLKKSPYNPCIIYGGSGLGKTHLMQAAGHLVKSQDPKIKVIYAPVMDFVRNITTSLRHNTIENIKTYYQSADLLLVDDIHLIAGKEKSQEEFFHIFNFLFTTKKQIIFTCDQPPTNIRSLEDRLKTRFAQGLNLSLAPPELEMRAAILLKKAENKIININLNEDTALYIAGNITSNVRDLEGALLKLKAFVDFSKQDNLTITKEVIDKALGDLIKPKINNVDINDIQKESAKHYTITVSDLSSQTRKHHIVLARQMAIFITHEMTNFSLSKIGKHFGNRDHSTILHSIKKIKEKVENDTEIRNEYELLKLKLANL</sequence>
<evidence type="ECO:0000256" key="4">
    <source>
        <dbReference type="ARBA" id="ARBA00022741"/>
    </source>
</evidence>
<dbReference type="HAMAP" id="MF_00377">
    <property type="entry name" value="DnaA_bact"/>
    <property type="match status" value="1"/>
</dbReference>
<dbReference type="InterPro" id="IPR027417">
    <property type="entry name" value="P-loop_NTPase"/>
</dbReference>
<dbReference type="InterPro" id="IPR013317">
    <property type="entry name" value="DnaA_dom"/>
</dbReference>
<evidence type="ECO:0000256" key="3">
    <source>
        <dbReference type="ARBA" id="ARBA00022705"/>
    </source>
</evidence>
<comment type="similarity">
    <text evidence="1">Belongs to the DnaA family.</text>
</comment>
<dbReference type="SMART" id="SM00760">
    <property type="entry name" value="Bac_DnaA_C"/>
    <property type="match status" value="1"/>
</dbReference>
<dbReference type="InterPro" id="IPR001957">
    <property type="entry name" value="Chromosome_initiator_DnaA"/>
</dbReference>
<dbReference type="InterPro" id="IPR038454">
    <property type="entry name" value="DnaA_N_sf"/>
</dbReference>
<dbReference type="Pfam" id="PF11638">
    <property type="entry name" value="DnaA_N"/>
    <property type="match status" value="1"/>
</dbReference>
<keyword evidence="6" id="KW-0446">Lipid-binding</keyword>
<reference evidence="10" key="1">
    <citation type="submission" date="2016-10" db="EMBL/GenBank/DDBJ databases">
        <authorList>
            <person name="de Groot N.N."/>
        </authorList>
    </citation>
    <scope>NUCLEOTIDE SEQUENCE</scope>
</reference>
<dbReference type="CDD" id="cd06571">
    <property type="entry name" value="Bac_DnaA_C"/>
    <property type="match status" value="1"/>
</dbReference>
<dbReference type="NCBIfam" id="TIGR00362">
    <property type="entry name" value="DnaA"/>
    <property type="match status" value="1"/>
</dbReference>
<keyword evidence="3" id="KW-0235">DNA replication</keyword>
<dbReference type="GO" id="GO:0006270">
    <property type="term" value="P:DNA replication initiation"/>
    <property type="evidence" value="ECO:0007669"/>
    <property type="project" value="InterPro"/>
</dbReference>
<dbReference type="PANTHER" id="PTHR30050:SF2">
    <property type="entry name" value="CHROMOSOMAL REPLICATION INITIATOR PROTEIN DNAA"/>
    <property type="match status" value="1"/>
</dbReference>
<dbReference type="Gene3D" id="3.40.50.300">
    <property type="entry name" value="P-loop containing nucleotide triphosphate hydrolases"/>
    <property type="match status" value="1"/>
</dbReference>
<keyword evidence="5" id="KW-0067">ATP-binding</keyword>
<dbReference type="PANTHER" id="PTHR30050">
    <property type="entry name" value="CHROMOSOMAL REPLICATION INITIATOR PROTEIN DNAA"/>
    <property type="match status" value="1"/>
</dbReference>
<dbReference type="SMART" id="SM00382">
    <property type="entry name" value="AAA"/>
    <property type="match status" value="1"/>
</dbReference>
<feature type="domain" description="AAA+ ATPase" evidence="8">
    <location>
        <begin position="154"/>
        <end position="284"/>
    </location>
</feature>
<dbReference type="Pfam" id="PF08299">
    <property type="entry name" value="Bac_DnaA_C"/>
    <property type="match status" value="1"/>
</dbReference>
<name>A0A1W1E0Z9_9ZZZZ</name>
<keyword evidence="7" id="KW-0238">DNA-binding</keyword>
<evidence type="ECO:0000256" key="1">
    <source>
        <dbReference type="ARBA" id="ARBA00006583"/>
    </source>
</evidence>
<dbReference type="AlphaFoldDB" id="A0A1W1E0Z9"/>
<dbReference type="InterPro" id="IPR013159">
    <property type="entry name" value="DnaA_C"/>
</dbReference>
<accession>A0A1W1E0Z9</accession>
<dbReference type="CDD" id="cd00009">
    <property type="entry name" value="AAA"/>
    <property type="match status" value="1"/>
</dbReference>
<protein>
    <submittedName>
        <fullName evidence="10">Chromosomal replication initiator protein DnaA</fullName>
    </submittedName>
</protein>
<dbReference type="PRINTS" id="PR00051">
    <property type="entry name" value="DNAA"/>
</dbReference>
<dbReference type="PROSITE" id="PS01008">
    <property type="entry name" value="DNAA"/>
    <property type="match status" value="1"/>
</dbReference>
<dbReference type="Gene3D" id="3.30.300.180">
    <property type="match status" value="1"/>
</dbReference>
<dbReference type="Gene3D" id="1.10.8.60">
    <property type="match status" value="1"/>
</dbReference>
<dbReference type="InterPro" id="IPR003593">
    <property type="entry name" value="AAA+_ATPase"/>
</dbReference>
<dbReference type="Pfam" id="PF00308">
    <property type="entry name" value="Bac_DnaA"/>
    <property type="match status" value="1"/>
</dbReference>
<dbReference type="InterPro" id="IPR020591">
    <property type="entry name" value="Chromosome_initiator_DnaA-like"/>
</dbReference>
<dbReference type="GO" id="GO:0006275">
    <property type="term" value="P:regulation of DNA replication"/>
    <property type="evidence" value="ECO:0007669"/>
    <property type="project" value="InterPro"/>
</dbReference>
<proteinExistence type="inferred from homology"/>
<dbReference type="GO" id="GO:0003688">
    <property type="term" value="F:DNA replication origin binding"/>
    <property type="evidence" value="ECO:0007669"/>
    <property type="project" value="InterPro"/>
</dbReference>